<evidence type="ECO:0000256" key="1">
    <source>
        <dbReference type="SAM" id="SignalP"/>
    </source>
</evidence>
<comment type="caution">
    <text evidence="2">The sequence shown here is derived from an EMBL/GenBank/DDBJ whole genome shotgun (WGS) entry which is preliminary data.</text>
</comment>
<sequence length="94" mass="9967">MNTVTRIAFGLLSAVVLVNGSASLASAATSTLRALQIQASQTRDNGGNFDVDTARVQPELRASLITDSPIMEPGQSSRIRALVQQARNRGSVRD</sequence>
<accession>A0ABT0C8F7</accession>
<gene>
    <name evidence="2" type="ORF">JX360_04005</name>
</gene>
<reference evidence="2" key="1">
    <citation type="submission" date="2021-02" db="EMBL/GenBank/DDBJ databases">
        <title>The CRISPR/cas machinery reduction and long-range gene transfer in the hot spring cyanobacterium Synechococcus.</title>
        <authorList>
            <person name="Dvorak P."/>
            <person name="Jahodarova E."/>
            <person name="Hasler P."/>
            <person name="Poulickova A."/>
        </authorList>
    </citation>
    <scope>NUCLEOTIDE SEQUENCE</scope>
    <source>
        <strain evidence="2">Rupite</strain>
    </source>
</reference>
<dbReference type="RefSeq" id="WP_244349301.1">
    <property type="nucleotide sequence ID" value="NZ_JAFIRA010000006.1"/>
</dbReference>
<evidence type="ECO:0000313" key="3">
    <source>
        <dbReference type="Proteomes" id="UP000830835"/>
    </source>
</evidence>
<keyword evidence="1" id="KW-0732">Signal</keyword>
<feature type="signal peptide" evidence="1">
    <location>
        <begin position="1"/>
        <end position="27"/>
    </location>
</feature>
<feature type="chain" id="PRO_5045561974" description="DUF4148 domain-containing protein" evidence="1">
    <location>
        <begin position="28"/>
        <end position="94"/>
    </location>
</feature>
<keyword evidence="3" id="KW-1185">Reference proteome</keyword>
<protein>
    <recommendedName>
        <fullName evidence="4">DUF4148 domain-containing protein</fullName>
    </recommendedName>
</protein>
<organism evidence="2 3">
    <name type="scientific">Thermostichus vulcanus str. 'Rupite'</name>
    <dbReference type="NCBI Taxonomy" id="2813851"/>
    <lineage>
        <taxon>Bacteria</taxon>
        <taxon>Bacillati</taxon>
        <taxon>Cyanobacteriota</taxon>
        <taxon>Cyanophyceae</taxon>
        <taxon>Thermostichales</taxon>
        <taxon>Thermostichaceae</taxon>
        <taxon>Thermostichus</taxon>
    </lineage>
</organism>
<evidence type="ECO:0008006" key="4">
    <source>
        <dbReference type="Google" id="ProtNLM"/>
    </source>
</evidence>
<proteinExistence type="predicted"/>
<dbReference type="Proteomes" id="UP000830835">
    <property type="component" value="Unassembled WGS sequence"/>
</dbReference>
<dbReference type="EMBL" id="JAFIRA010000006">
    <property type="protein sequence ID" value="MCJ2542076.1"/>
    <property type="molecule type" value="Genomic_DNA"/>
</dbReference>
<name>A0ABT0C8F7_THEVL</name>
<evidence type="ECO:0000313" key="2">
    <source>
        <dbReference type="EMBL" id="MCJ2542076.1"/>
    </source>
</evidence>